<keyword evidence="7 16" id="KW-0575">Peroxidase</keyword>
<dbReference type="EC" id="1.11.1.7" evidence="5 16"/>
<dbReference type="InterPro" id="IPR000823">
    <property type="entry name" value="Peroxidase_pln"/>
</dbReference>
<keyword evidence="10 16" id="KW-0732">Signal</keyword>
<evidence type="ECO:0000256" key="15">
    <source>
        <dbReference type="ARBA" id="ARBA00023324"/>
    </source>
</evidence>
<evidence type="ECO:0000256" key="7">
    <source>
        <dbReference type="ARBA" id="ARBA00022559"/>
    </source>
</evidence>
<dbReference type="InterPro" id="IPR019793">
    <property type="entry name" value="Peroxidases_heam-ligand_BS"/>
</dbReference>
<keyword evidence="15 16" id="KW-0376">Hydrogen peroxide</keyword>
<evidence type="ECO:0000256" key="6">
    <source>
        <dbReference type="ARBA" id="ARBA00022525"/>
    </source>
</evidence>
<keyword evidence="6 16" id="KW-0964">Secreted</keyword>
<dbReference type="InterPro" id="IPR010255">
    <property type="entry name" value="Haem_peroxidase_sf"/>
</dbReference>
<feature type="signal peptide" evidence="16">
    <location>
        <begin position="1"/>
        <end position="26"/>
    </location>
</feature>
<keyword evidence="18" id="KW-1185">Reference proteome</keyword>
<dbReference type="InterPro" id="IPR002016">
    <property type="entry name" value="Haem_peroxidase"/>
</dbReference>
<evidence type="ECO:0000256" key="8">
    <source>
        <dbReference type="ARBA" id="ARBA00022617"/>
    </source>
</evidence>
<comment type="cofactor">
    <cofactor evidence="16">
        <name>heme b</name>
        <dbReference type="ChEBI" id="CHEBI:60344"/>
    </cofactor>
    <text evidence="16">Binds 1 heme b (iron(II)-protoporphyrin IX) group per subunit.</text>
</comment>
<dbReference type="PROSITE" id="PS00435">
    <property type="entry name" value="PEROXIDASE_1"/>
    <property type="match status" value="1"/>
</dbReference>
<dbReference type="SUPFAM" id="SSF48113">
    <property type="entry name" value="Heme-dependent peroxidases"/>
    <property type="match status" value="1"/>
</dbReference>
<comment type="subcellular location">
    <subcellularLocation>
        <location evidence="16">Secreted</location>
    </subcellularLocation>
    <subcellularLocation>
        <location evidence="3">Vacuole</location>
    </subcellularLocation>
</comment>
<gene>
    <name evidence="19" type="primary">LOC104706529</name>
</gene>
<dbReference type="GeneID" id="104706529"/>
<dbReference type="Gene3D" id="1.10.420.10">
    <property type="entry name" value="Peroxidase, domain 2"/>
    <property type="match status" value="1"/>
</dbReference>
<evidence type="ECO:0000256" key="1">
    <source>
        <dbReference type="ARBA" id="ARBA00000189"/>
    </source>
</evidence>
<protein>
    <recommendedName>
        <fullName evidence="5 16">Peroxidase</fullName>
        <ecNumber evidence="5 16">1.11.1.7</ecNumber>
    </recommendedName>
</protein>
<dbReference type="Proteomes" id="UP000694864">
    <property type="component" value="Chromosome 8"/>
</dbReference>
<comment type="similarity">
    <text evidence="16">Belongs to the peroxidase family. Classical plant (class III) peroxidase subfamily.</text>
</comment>
<evidence type="ECO:0000259" key="17">
    <source>
        <dbReference type="PROSITE" id="PS50873"/>
    </source>
</evidence>
<comment type="catalytic activity">
    <reaction evidence="1 16">
        <text>2 a phenolic donor + H2O2 = 2 a phenolic radical donor + 2 H2O</text>
        <dbReference type="Rhea" id="RHEA:56136"/>
        <dbReference type="ChEBI" id="CHEBI:15377"/>
        <dbReference type="ChEBI" id="CHEBI:16240"/>
        <dbReference type="ChEBI" id="CHEBI:139520"/>
        <dbReference type="ChEBI" id="CHEBI:139521"/>
        <dbReference type="EC" id="1.11.1.7"/>
    </reaction>
</comment>
<evidence type="ECO:0000256" key="13">
    <source>
        <dbReference type="ARBA" id="ARBA00023004"/>
    </source>
</evidence>
<dbReference type="Gene3D" id="1.10.520.10">
    <property type="match status" value="1"/>
</dbReference>
<dbReference type="Pfam" id="PF00141">
    <property type="entry name" value="peroxidase"/>
    <property type="match status" value="1"/>
</dbReference>
<dbReference type="PANTHER" id="PTHR31517">
    <property type="match status" value="1"/>
</dbReference>
<evidence type="ECO:0000313" key="19">
    <source>
        <dbReference type="RefSeq" id="XP_010421030.1"/>
    </source>
</evidence>
<evidence type="ECO:0000256" key="9">
    <source>
        <dbReference type="ARBA" id="ARBA00022723"/>
    </source>
</evidence>
<name>A0ABM0T559_CAMSA</name>
<dbReference type="PRINTS" id="PR00458">
    <property type="entry name" value="PEROXIDASE"/>
</dbReference>
<dbReference type="PROSITE" id="PS00436">
    <property type="entry name" value="PEROXIDASE_2"/>
    <property type="match status" value="1"/>
</dbReference>
<keyword evidence="9 16" id="KW-0479">Metal-binding</keyword>
<evidence type="ECO:0000256" key="5">
    <source>
        <dbReference type="ARBA" id="ARBA00012313"/>
    </source>
</evidence>
<keyword evidence="11 16" id="KW-0106">Calcium</keyword>
<dbReference type="RefSeq" id="XP_010421030.1">
    <property type="nucleotide sequence ID" value="XM_010422728.1"/>
</dbReference>
<dbReference type="InterPro" id="IPR019794">
    <property type="entry name" value="Peroxidases_AS"/>
</dbReference>
<evidence type="ECO:0000256" key="10">
    <source>
        <dbReference type="ARBA" id="ARBA00022729"/>
    </source>
</evidence>
<evidence type="ECO:0000313" key="18">
    <source>
        <dbReference type="Proteomes" id="UP000694864"/>
    </source>
</evidence>
<comment type="function">
    <text evidence="2">Removal of H(2)O(2), oxidation of toxic reductants, biosynthesis and degradation of lignin, suberization, auxin catabolism, response to environmental stresses such as wounding, pathogen attack and oxidative stress. These functions might be dependent on each isozyme/isoform in each plant tissue.</text>
</comment>
<dbReference type="PRINTS" id="PR00461">
    <property type="entry name" value="PLPEROXIDASE"/>
</dbReference>
<evidence type="ECO:0000256" key="2">
    <source>
        <dbReference type="ARBA" id="ARBA00002322"/>
    </source>
</evidence>
<sequence length="333" mass="36502">MAVKISTTSVLILSLALLSFSHCCYGQLRVGFYNKDCRNVENIVSRVVGEAFFKDPSLAPAMIRLYFHDCFSNGCDASLLLDGTSSEKKASPNLSVRGYELIDDIKTAVEQECSGIISCADIIALATRDLVTLASGRKTWYAIPTGRFDGTVSLASSVDLPSPRLTVSQTADKFFDRKLSLTDMVLLLGGHTIGVTHCSFIMDRLYNFQNTKLPDPSMDSKLVQELKFKCPQGSSSDGIINLDQNFTSSNTMDVSFYKQINSRRGILHIDQQLAIDGMTSKIVTDIANGNDFLFRFGQAMVNLGWVGVKTKANGGEIRKSCRSCKDPLFCATS</sequence>
<evidence type="ECO:0000256" key="16">
    <source>
        <dbReference type="RuleBase" id="RU362060"/>
    </source>
</evidence>
<comment type="cofactor">
    <cofactor evidence="16">
        <name>Ca(2+)</name>
        <dbReference type="ChEBI" id="CHEBI:29108"/>
    </cofactor>
    <text evidence="16">Binds 2 calcium ions per subunit.</text>
</comment>
<proteinExistence type="inferred from homology"/>
<evidence type="ECO:0000256" key="12">
    <source>
        <dbReference type="ARBA" id="ARBA00023002"/>
    </source>
</evidence>
<organism evidence="18 19">
    <name type="scientific">Camelina sativa</name>
    <name type="common">False flax</name>
    <name type="synonym">Myagrum sativum</name>
    <dbReference type="NCBI Taxonomy" id="90675"/>
    <lineage>
        <taxon>Eukaryota</taxon>
        <taxon>Viridiplantae</taxon>
        <taxon>Streptophyta</taxon>
        <taxon>Embryophyta</taxon>
        <taxon>Tracheophyta</taxon>
        <taxon>Spermatophyta</taxon>
        <taxon>Magnoliopsida</taxon>
        <taxon>eudicotyledons</taxon>
        <taxon>Gunneridae</taxon>
        <taxon>Pentapetalae</taxon>
        <taxon>rosids</taxon>
        <taxon>malvids</taxon>
        <taxon>Brassicales</taxon>
        <taxon>Brassicaceae</taxon>
        <taxon>Camelineae</taxon>
        <taxon>Camelina</taxon>
    </lineage>
</organism>
<keyword evidence="14" id="KW-1015">Disulfide bond</keyword>
<dbReference type="PANTHER" id="PTHR31517:SF59">
    <property type="entry name" value="PEROXIDASE"/>
    <property type="match status" value="1"/>
</dbReference>
<keyword evidence="8 16" id="KW-0349">Heme</keyword>
<evidence type="ECO:0000256" key="3">
    <source>
        <dbReference type="ARBA" id="ARBA00004116"/>
    </source>
</evidence>
<accession>A0ABM0T559</accession>
<evidence type="ECO:0000256" key="4">
    <source>
        <dbReference type="ARBA" id="ARBA00006873"/>
    </source>
</evidence>
<reference evidence="19" key="2">
    <citation type="submission" date="2025-08" db="UniProtKB">
        <authorList>
            <consortium name="RefSeq"/>
        </authorList>
    </citation>
    <scope>IDENTIFICATION</scope>
    <source>
        <tissue evidence="19">Leaf</tissue>
    </source>
</reference>
<feature type="chain" id="PRO_5044959791" description="Peroxidase" evidence="16">
    <location>
        <begin position="27"/>
        <end position="333"/>
    </location>
</feature>
<feature type="domain" description="Plant heme peroxidase family profile" evidence="17">
    <location>
        <begin position="27"/>
        <end position="325"/>
    </location>
</feature>
<reference evidence="18" key="1">
    <citation type="journal article" date="2014" name="Nat. Commun.">
        <title>The emerging biofuel crop Camelina sativa retains a highly undifferentiated hexaploid genome structure.</title>
        <authorList>
            <person name="Kagale S."/>
            <person name="Koh C."/>
            <person name="Nixon J."/>
            <person name="Bollina V."/>
            <person name="Clarke W.E."/>
            <person name="Tuteja R."/>
            <person name="Spillane C."/>
            <person name="Robinson S.J."/>
            <person name="Links M.G."/>
            <person name="Clarke C."/>
            <person name="Higgins E.E."/>
            <person name="Huebert T."/>
            <person name="Sharpe A.G."/>
            <person name="Parkin I.A."/>
        </authorList>
    </citation>
    <scope>NUCLEOTIDE SEQUENCE [LARGE SCALE GENOMIC DNA]</scope>
    <source>
        <strain evidence="18">cv. DH55</strain>
    </source>
</reference>
<comment type="similarity">
    <text evidence="4">Belongs to the peroxidase family. Ascorbate peroxidase subfamily.</text>
</comment>
<dbReference type="CDD" id="cd00693">
    <property type="entry name" value="secretory_peroxidase"/>
    <property type="match status" value="1"/>
</dbReference>
<dbReference type="PROSITE" id="PS50873">
    <property type="entry name" value="PEROXIDASE_4"/>
    <property type="match status" value="1"/>
</dbReference>
<keyword evidence="12 16" id="KW-0560">Oxidoreductase</keyword>
<dbReference type="InterPro" id="IPR033905">
    <property type="entry name" value="Secretory_peroxidase"/>
</dbReference>
<keyword evidence="13 16" id="KW-0408">Iron</keyword>
<evidence type="ECO:0000256" key="11">
    <source>
        <dbReference type="ARBA" id="ARBA00022837"/>
    </source>
</evidence>
<evidence type="ECO:0000256" key="14">
    <source>
        <dbReference type="ARBA" id="ARBA00023157"/>
    </source>
</evidence>